<protein>
    <recommendedName>
        <fullName evidence="4">Tetratricopeptide repeat protein</fullName>
    </recommendedName>
</protein>
<proteinExistence type="predicted"/>
<dbReference type="AlphaFoldDB" id="Q480S1"/>
<keyword evidence="1" id="KW-0732">Signal</keyword>
<dbReference type="RefSeq" id="WP_011043542.1">
    <property type="nucleotide sequence ID" value="NC_003910.7"/>
</dbReference>
<dbReference type="KEGG" id="cps:CPS_2736"/>
<evidence type="ECO:0000313" key="3">
    <source>
        <dbReference type="Proteomes" id="UP000000547"/>
    </source>
</evidence>
<feature type="chain" id="PRO_5004234042" description="Tetratricopeptide repeat protein" evidence="1">
    <location>
        <begin position="23"/>
        <end position="144"/>
    </location>
</feature>
<evidence type="ECO:0008006" key="4">
    <source>
        <dbReference type="Google" id="ProtNLM"/>
    </source>
</evidence>
<dbReference type="EMBL" id="CP000083">
    <property type="protein sequence ID" value="AAZ24211.1"/>
    <property type="molecule type" value="Genomic_DNA"/>
</dbReference>
<feature type="signal peptide" evidence="1">
    <location>
        <begin position="1"/>
        <end position="22"/>
    </location>
</feature>
<dbReference type="HOGENOM" id="CLU_1793179_0_0_6"/>
<gene>
    <name evidence="2" type="ordered locus">CPS_2736</name>
</gene>
<name>Q480S1_COLP3</name>
<dbReference type="STRING" id="167879.CPS_2736"/>
<evidence type="ECO:0000313" key="2">
    <source>
        <dbReference type="EMBL" id="AAZ24211.1"/>
    </source>
</evidence>
<evidence type="ECO:0000256" key="1">
    <source>
        <dbReference type="SAM" id="SignalP"/>
    </source>
</evidence>
<dbReference type="Proteomes" id="UP000000547">
    <property type="component" value="Chromosome"/>
</dbReference>
<reference evidence="2" key="1">
    <citation type="journal article" date="2005" name="Proc. Natl. Acad. Sci. U.S.A.">
        <title>The psychrophilic lifestyle as revealed by the genome sequence of Colwellia psychrerythraea 34H through genomic and proteomic analyses.</title>
        <authorList>
            <person name="Methe B.A."/>
            <person name="Nelson K.E."/>
            <person name="Deming J.W."/>
            <person name="Momen B."/>
            <person name="Melamud E."/>
            <person name="Zhang X."/>
            <person name="Moult J."/>
            <person name="Madupu R."/>
            <person name="Nelson W.C."/>
            <person name="Dodson R.J."/>
            <person name="Brinkac L.M."/>
            <person name="Daugherty S.C."/>
            <person name="Durkin A.S."/>
            <person name="DeBoy R.T."/>
            <person name="Kolonay J.F."/>
            <person name="Sullivan S.A."/>
            <person name="Zhou L."/>
            <person name="Davidsen T.M."/>
            <person name="Wu M."/>
            <person name="Huston A.L."/>
            <person name="Lewis M."/>
            <person name="Weaver B."/>
            <person name="Weidman J.F."/>
            <person name="Khouri H."/>
            <person name="Utterback T.R."/>
            <person name="Feldblyum T.V."/>
            <person name="Fraser C.M."/>
        </authorList>
    </citation>
    <scope>NUCLEOTIDE SEQUENCE [LARGE SCALE GENOMIC DNA]</scope>
    <source>
        <strain evidence="2">34H</strain>
    </source>
</reference>
<accession>Q480S1</accession>
<sequence length="144" mass="16098">MNMFIKSTLIVLTAMTSNFSLANNISPDFLLNEIDISYKKYVNSSPEVGIYAMESVIRLQESDRSSELLHKTGPASLALSYLRLGLLYEKLDFTKKADNVFYKAVNSYKSQVTDSENVSLIELKKFVVGLDASIAANKKTNKAR</sequence>
<organism evidence="2 3">
    <name type="scientific">Colwellia psychrerythraea (strain 34H / ATCC BAA-681)</name>
    <name type="common">Vibrio psychroerythus</name>
    <dbReference type="NCBI Taxonomy" id="167879"/>
    <lineage>
        <taxon>Bacteria</taxon>
        <taxon>Pseudomonadati</taxon>
        <taxon>Pseudomonadota</taxon>
        <taxon>Gammaproteobacteria</taxon>
        <taxon>Alteromonadales</taxon>
        <taxon>Colwelliaceae</taxon>
        <taxon>Colwellia</taxon>
    </lineage>
</organism>